<dbReference type="AlphaFoldDB" id="A0A087UXI0"/>
<sequence length="83" mass="9320">VEFIVRRVPRGRVLAIRREYEGQDLGIVREGGTAEIKEVKPGGLAFHHGLSAKASTFDGNSLCSWVLTEINHRPLNLFFKDNE</sequence>
<name>A0A087UXI0_STEMI</name>
<feature type="non-terminal residue" evidence="1">
    <location>
        <position position="1"/>
    </location>
</feature>
<keyword evidence="2" id="KW-1185">Reference proteome</keyword>
<protein>
    <submittedName>
        <fullName evidence="1">Uncharacterized protein</fullName>
    </submittedName>
</protein>
<reference evidence="1 2" key="1">
    <citation type="submission" date="2013-11" db="EMBL/GenBank/DDBJ databases">
        <title>Genome sequencing of Stegodyphus mimosarum.</title>
        <authorList>
            <person name="Bechsgaard J."/>
        </authorList>
    </citation>
    <scope>NUCLEOTIDE SEQUENCE [LARGE SCALE GENOMIC DNA]</scope>
</reference>
<gene>
    <name evidence="1" type="ORF">X975_26408</name>
</gene>
<dbReference type="EMBL" id="KK122156">
    <property type="protein sequence ID" value="KFM82069.1"/>
    <property type="molecule type" value="Genomic_DNA"/>
</dbReference>
<accession>A0A087UXI0</accession>
<feature type="non-terminal residue" evidence="1">
    <location>
        <position position="83"/>
    </location>
</feature>
<evidence type="ECO:0000313" key="1">
    <source>
        <dbReference type="EMBL" id="KFM82069.1"/>
    </source>
</evidence>
<proteinExistence type="predicted"/>
<evidence type="ECO:0000313" key="2">
    <source>
        <dbReference type="Proteomes" id="UP000054359"/>
    </source>
</evidence>
<dbReference type="Proteomes" id="UP000054359">
    <property type="component" value="Unassembled WGS sequence"/>
</dbReference>
<organism evidence="1 2">
    <name type="scientific">Stegodyphus mimosarum</name>
    <name type="common">African social velvet spider</name>
    <dbReference type="NCBI Taxonomy" id="407821"/>
    <lineage>
        <taxon>Eukaryota</taxon>
        <taxon>Metazoa</taxon>
        <taxon>Ecdysozoa</taxon>
        <taxon>Arthropoda</taxon>
        <taxon>Chelicerata</taxon>
        <taxon>Arachnida</taxon>
        <taxon>Araneae</taxon>
        <taxon>Araneomorphae</taxon>
        <taxon>Entelegynae</taxon>
        <taxon>Eresoidea</taxon>
        <taxon>Eresidae</taxon>
        <taxon>Stegodyphus</taxon>
    </lineage>
</organism>
<dbReference type="STRING" id="407821.A0A087UXI0"/>
<dbReference type="OrthoDB" id="6126662at2759"/>